<evidence type="ECO:0000313" key="2">
    <source>
        <dbReference type="Proteomes" id="UP000199623"/>
    </source>
</evidence>
<gene>
    <name evidence="1" type="ORF">SAMN05216553_101448</name>
</gene>
<name>A0A1G7KTH9_9PSEU</name>
<evidence type="ECO:0000313" key="1">
    <source>
        <dbReference type="EMBL" id="SDF40039.1"/>
    </source>
</evidence>
<accession>A0A1G7KTH9</accession>
<sequence>MELVSVLVAIVAGAALAGGVGVLVVEQNHPDKVIEQRIEEGVKAVEPEVLDYGKR</sequence>
<organism evidence="1 2">
    <name type="scientific">Lentzea fradiae</name>
    <dbReference type="NCBI Taxonomy" id="200378"/>
    <lineage>
        <taxon>Bacteria</taxon>
        <taxon>Bacillati</taxon>
        <taxon>Actinomycetota</taxon>
        <taxon>Actinomycetes</taxon>
        <taxon>Pseudonocardiales</taxon>
        <taxon>Pseudonocardiaceae</taxon>
        <taxon>Lentzea</taxon>
    </lineage>
</organism>
<proteinExistence type="predicted"/>
<dbReference type="EMBL" id="FNCC01000001">
    <property type="protein sequence ID" value="SDF40039.1"/>
    <property type="molecule type" value="Genomic_DNA"/>
</dbReference>
<dbReference type="STRING" id="200378.SAMN05216553_101448"/>
<reference evidence="2" key="1">
    <citation type="submission" date="2016-10" db="EMBL/GenBank/DDBJ databases">
        <authorList>
            <person name="Varghese N."/>
            <person name="Submissions S."/>
        </authorList>
    </citation>
    <scope>NUCLEOTIDE SEQUENCE [LARGE SCALE GENOMIC DNA]</scope>
    <source>
        <strain evidence="2">CGMCC 4.3506</strain>
    </source>
</reference>
<protein>
    <submittedName>
        <fullName evidence="1">Uncharacterized protein</fullName>
    </submittedName>
</protein>
<dbReference type="AlphaFoldDB" id="A0A1G7KTH9"/>
<keyword evidence="2" id="KW-1185">Reference proteome</keyword>
<dbReference type="RefSeq" id="WP_176946552.1">
    <property type="nucleotide sequence ID" value="NZ_FNCC01000001.1"/>
</dbReference>
<dbReference type="Proteomes" id="UP000199623">
    <property type="component" value="Unassembled WGS sequence"/>
</dbReference>